<evidence type="ECO:0000313" key="2">
    <source>
        <dbReference type="EMBL" id="SBS91426.1"/>
    </source>
</evidence>
<dbReference type="GeneID" id="39872134"/>
<reference evidence="2" key="1">
    <citation type="submission" date="2016-05" db="EMBL/GenBank/DDBJ databases">
        <authorList>
            <person name="Lavstsen T."/>
            <person name="Jespersen J.S."/>
        </authorList>
    </citation>
    <scope>NUCLEOTIDE SEQUENCE [LARGE SCALE GENOMIC DNA]</scope>
</reference>
<evidence type="ECO:0000313" key="3">
    <source>
        <dbReference type="EMBL" id="SCP03762.1"/>
    </source>
</evidence>
<accession>A0A1A8WHX6</accession>
<dbReference type="Proteomes" id="UP000219813">
    <property type="component" value="Chromosome 14"/>
</dbReference>
<evidence type="ECO:0000256" key="1">
    <source>
        <dbReference type="SAM" id="MobiDB-lite"/>
    </source>
</evidence>
<gene>
    <name evidence="3" type="primary">PmUG01_14082300</name>
    <name evidence="2" type="ORF">PMALA_032960</name>
    <name evidence="3" type="ORF">PMUG01_14082300</name>
</gene>
<evidence type="ECO:0008006" key="6">
    <source>
        <dbReference type="Google" id="ProtNLM"/>
    </source>
</evidence>
<feature type="region of interest" description="Disordered" evidence="1">
    <location>
        <begin position="209"/>
        <end position="318"/>
    </location>
</feature>
<dbReference type="VEuPathDB" id="PlasmoDB:PmUG01_14082300"/>
<dbReference type="PANTHER" id="PTHR13452">
    <property type="entry name" value="THUMP DOMAIN CONTAINING PROTEIN 1-RELATED"/>
    <property type="match status" value="1"/>
</dbReference>
<dbReference type="EMBL" id="LT594635">
    <property type="protein sequence ID" value="SCP03762.1"/>
    <property type="molecule type" value="Genomic_DNA"/>
</dbReference>
<dbReference type="InterPro" id="IPR040183">
    <property type="entry name" value="THUMPD1-like"/>
</dbReference>
<keyword evidence="5" id="KW-1185">Reference proteome</keyword>
<feature type="compositionally biased region" description="Basic and acidic residues" evidence="1">
    <location>
        <begin position="209"/>
        <end position="306"/>
    </location>
</feature>
<protein>
    <recommendedName>
        <fullName evidence="6">THUMP domain-containing protein</fullName>
    </recommendedName>
</protein>
<dbReference type="KEGG" id="pmal:PMUG01_14082300"/>
<dbReference type="Proteomes" id="UP000078597">
    <property type="component" value="Unassembled WGS sequence"/>
</dbReference>
<dbReference type="AlphaFoldDB" id="A0A1A8WHX6"/>
<dbReference type="Gene3D" id="3.30.2300.10">
    <property type="entry name" value="THUMP superfamily"/>
    <property type="match status" value="1"/>
</dbReference>
<reference evidence="3 5" key="3">
    <citation type="submission" date="2016-06" db="EMBL/GenBank/DDBJ databases">
        <authorList>
            <consortium name="Pathogen Informatics"/>
        </authorList>
    </citation>
    <scope>NUCLEOTIDE SEQUENCE [LARGE SCALE GENOMIC DNA]</scope>
</reference>
<evidence type="ECO:0000313" key="4">
    <source>
        <dbReference type="Proteomes" id="UP000078597"/>
    </source>
</evidence>
<dbReference type="GO" id="GO:0003723">
    <property type="term" value="F:RNA binding"/>
    <property type="evidence" value="ECO:0007669"/>
    <property type="project" value="InterPro"/>
</dbReference>
<dbReference type="EMBL" id="FLQW01001768">
    <property type="protein sequence ID" value="SBS91426.1"/>
    <property type="molecule type" value="Genomic_DNA"/>
</dbReference>
<reference evidence="4" key="2">
    <citation type="submission" date="2016-05" db="EMBL/GenBank/DDBJ databases">
        <authorList>
            <person name="Naeem Raeece"/>
        </authorList>
    </citation>
    <scope>NUCLEOTIDE SEQUENCE [LARGE SCALE GENOMIC DNA]</scope>
</reference>
<proteinExistence type="predicted"/>
<dbReference type="RefSeq" id="XP_028864715.1">
    <property type="nucleotide sequence ID" value="XM_029008424.1"/>
</dbReference>
<dbReference type="OrthoDB" id="367221at2759"/>
<evidence type="ECO:0000313" key="5">
    <source>
        <dbReference type="Proteomes" id="UP000219813"/>
    </source>
</evidence>
<dbReference type="SUPFAM" id="SSF143437">
    <property type="entry name" value="THUMP domain-like"/>
    <property type="match status" value="1"/>
</dbReference>
<name>A0A1A8WHX6_PLAMA</name>
<sequence>MEYRKTKRTNQYIYEGSRHTAKRQKINVNTQCKGILISPVSYKKMNIGIKEFLHFLKLNFPNNFDRADIKINDDKNVEIEDVDRKNSFVEKQLKNDIDKENSEYNRFIPLRNIIKNYTFIKFNYVNDKTPSEIVNDIFFLANDKKEKYILRNICKIIPLDCICKPHISPFIKAVLPLIRKNFSNGMCVQEHFTVNHLMKILNLSGEKVEAGEGEKDEGVKEREGDKKEEKEKEIDGEKELDEGKEVQGDEKREGSSEEGKKRKVELDINNKENAEKDEIGINGKVRSDKVSISKQNKENLSGKEGKDGDEDCSTNENGVGVITNEEKKDSEKKVTWALIYKCSNTKTLLKRDVLTVLDNCIGNNYNVNLSSPDLAVIVYVTEIMCGISIMKNYDKTRKFNIASFNEDS</sequence>
<organism evidence="2 4">
    <name type="scientific">Plasmodium malariae</name>
    <dbReference type="NCBI Taxonomy" id="5858"/>
    <lineage>
        <taxon>Eukaryota</taxon>
        <taxon>Sar</taxon>
        <taxon>Alveolata</taxon>
        <taxon>Apicomplexa</taxon>
        <taxon>Aconoidasida</taxon>
        <taxon>Haemosporida</taxon>
        <taxon>Plasmodiidae</taxon>
        <taxon>Plasmodium</taxon>
        <taxon>Plasmodium (Plasmodium)</taxon>
    </lineage>
</organism>
<dbReference type="PANTHER" id="PTHR13452:SF10">
    <property type="entry name" value="THUMP DOMAIN-CONTAINING PROTEIN 1"/>
    <property type="match status" value="1"/>
</dbReference>
<dbReference type="GO" id="GO:0006400">
    <property type="term" value="P:tRNA modification"/>
    <property type="evidence" value="ECO:0007669"/>
    <property type="project" value="InterPro"/>
</dbReference>